<dbReference type="PANTHER" id="PTHR22948">
    <property type="entry name" value="TUDOR DOMAIN CONTAINING PROTEIN"/>
    <property type="match status" value="1"/>
</dbReference>
<organism evidence="4 5">
    <name type="scientific">Polistes dominula</name>
    <name type="common">European paper wasp</name>
    <name type="synonym">Vespa dominula</name>
    <dbReference type="NCBI Taxonomy" id="743375"/>
    <lineage>
        <taxon>Eukaryota</taxon>
        <taxon>Metazoa</taxon>
        <taxon>Ecdysozoa</taxon>
        <taxon>Arthropoda</taxon>
        <taxon>Hexapoda</taxon>
        <taxon>Insecta</taxon>
        <taxon>Pterygota</taxon>
        <taxon>Neoptera</taxon>
        <taxon>Endopterygota</taxon>
        <taxon>Hymenoptera</taxon>
        <taxon>Apocrita</taxon>
        <taxon>Aculeata</taxon>
        <taxon>Vespoidea</taxon>
        <taxon>Vespidae</taxon>
        <taxon>Polistinae</taxon>
        <taxon>Polistini</taxon>
        <taxon>Polistes</taxon>
    </lineage>
</organism>
<dbReference type="InterPro" id="IPR050621">
    <property type="entry name" value="Tudor_domain_containing"/>
</dbReference>
<evidence type="ECO:0000313" key="4">
    <source>
        <dbReference type="Proteomes" id="UP000694924"/>
    </source>
</evidence>
<dbReference type="InterPro" id="IPR002999">
    <property type="entry name" value="Tudor"/>
</dbReference>
<evidence type="ECO:0000313" key="5">
    <source>
        <dbReference type="RefSeq" id="XP_015175799.1"/>
    </source>
</evidence>
<keyword evidence="4" id="KW-1185">Reference proteome</keyword>
<accession>A0ABM1I6G2</accession>
<sequence>MSSTPYQIIKWSFPAVALIVGLFWYKRRRVERADPGGITTSSTNVLYDTNIDKLKISHSRENVVDFSDTGIKVNDSYSSLHAQSMEEPISNCKEISEKRIAISTMMPVTTVPILMPVAADTLKENQPWYQEVENIYNNETCEQNPMTGSDNIQMVNGNMDDINYCNDVADNKDEIAQNVYVNNVNIEDNNTQLLLSLPSTSTDNKENEINHTADLNEQTQNDSPEEENKTQTQALSERDSANYSPVSGVLEGSVTDEARSEGSTDSGKGGSIEGQMKEDGTTYVYEFVIRNDLVGKLIGRHGSFLQNIHSKSGVHIVVKRHPISMNDRICTIQGSNNGICIALDIIRRKFPEKKYPDLTLQQIIPMAIVSEVIPMIPMTRQLTLIEEVNNDASVCYVMKPNRLFLQLPTHPTYPMLRILDANMSELYNTKAPPVADEIMKGLVYAAPIDDGKWARVCVVDPDPYGQTTLVRLVDHGGYRTYPNSSLRKIRTDFLSLPFQAIEVFLANVKPKKGEWHPDSLRVIEQIVTGKVGLAQIAAYIDTEVHVNLFFNIIKYGIISVADELIARGYAEPVSWEECLMSSEITEVS</sequence>
<feature type="domain" description="K Homology" evidence="3">
    <location>
        <begin position="281"/>
        <end position="351"/>
    </location>
</feature>
<dbReference type="GeneID" id="107066058"/>
<evidence type="ECO:0000256" key="1">
    <source>
        <dbReference type="PROSITE-ProRule" id="PRU00117"/>
    </source>
</evidence>
<feature type="compositionally biased region" description="Polar residues" evidence="2">
    <location>
        <begin position="230"/>
        <end position="245"/>
    </location>
</feature>
<dbReference type="Gene3D" id="2.40.50.90">
    <property type="match status" value="1"/>
</dbReference>
<gene>
    <name evidence="5" type="primary">LOC107066058</name>
</gene>
<dbReference type="Pfam" id="PF00013">
    <property type="entry name" value="KH_1"/>
    <property type="match status" value="1"/>
</dbReference>
<dbReference type="SUPFAM" id="SSF63748">
    <property type="entry name" value="Tudor/PWWP/MBT"/>
    <property type="match status" value="1"/>
</dbReference>
<feature type="region of interest" description="Disordered" evidence="2">
    <location>
        <begin position="215"/>
        <end position="275"/>
    </location>
</feature>
<reference evidence="5" key="1">
    <citation type="submission" date="2025-08" db="UniProtKB">
        <authorList>
            <consortium name="RefSeq"/>
        </authorList>
    </citation>
    <scope>IDENTIFICATION</scope>
    <source>
        <tissue evidence="5">Whole body</tissue>
    </source>
</reference>
<dbReference type="InterPro" id="IPR047368">
    <property type="entry name" value="KH-I_AKAP1"/>
</dbReference>
<dbReference type="Gene3D" id="3.30.1370.10">
    <property type="entry name" value="K Homology domain, type 1"/>
    <property type="match status" value="1"/>
</dbReference>
<protein>
    <submittedName>
        <fullName evidence="5">KH domain-containing protein akap-1</fullName>
    </submittedName>
</protein>
<dbReference type="Proteomes" id="UP000694924">
    <property type="component" value="Unplaced"/>
</dbReference>
<dbReference type="InterPro" id="IPR035437">
    <property type="entry name" value="SNase_OB-fold_sf"/>
</dbReference>
<dbReference type="RefSeq" id="XP_015175799.1">
    <property type="nucleotide sequence ID" value="XM_015320313.1"/>
</dbReference>
<dbReference type="InterPro" id="IPR004088">
    <property type="entry name" value="KH_dom_type_1"/>
</dbReference>
<dbReference type="Gene3D" id="2.30.30.140">
    <property type="match status" value="1"/>
</dbReference>
<keyword evidence="1" id="KW-0694">RNA-binding</keyword>
<name>A0ABM1I6G2_POLDO</name>
<dbReference type="SUPFAM" id="SSF54791">
    <property type="entry name" value="Eukaryotic type KH-domain (KH-domain type I)"/>
    <property type="match status" value="1"/>
</dbReference>
<evidence type="ECO:0000259" key="3">
    <source>
        <dbReference type="SMART" id="SM00322"/>
    </source>
</evidence>
<dbReference type="Pfam" id="PF00567">
    <property type="entry name" value="TUDOR"/>
    <property type="match status" value="1"/>
</dbReference>
<dbReference type="PANTHER" id="PTHR22948:SF65">
    <property type="entry name" value="A-KINASE ANCHORING PROTEIN 1"/>
    <property type="match status" value="1"/>
</dbReference>
<proteinExistence type="predicted"/>
<evidence type="ECO:0000256" key="2">
    <source>
        <dbReference type="SAM" id="MobiDB-lite"/>
    </source>
</evidence>
<dbReference type="SMART" id="SM00322">
    <property type="entry name" value="KH"/>
    <property type="match status" value="1"/>
</dbReference>
<dbReference type="CDD" id="cd22395">
    <property type="entry name" value="KH-I_AKAP1"/>
    <property type="match status" value="1"/>
</dbReference>
<dbReference type="InterPro" id="IPR036612">
    <property type="entry name" value="KH_dom_type_1_sf"/>
</dbReference>
<dbReference type="InterPro" id="IPR004087">
    <property type="entry name" value="KH_dom"/>
</dbReference>
<dbReference type="PROSITE" id="PS50084">
    <property type="entry name" value="KH_TYPE_1"/>
    <property type="match status" value="1"/>
</dbReference>